<accession>A0ABM1EGA3</accession>
<keyword evidence="1 3" id="KW-0238">DNA-binding</keyword>
<reference evidence="8" key="1">
    <citation type="submission" date="2025-08" db="UniProtKB">
        <authorList>
            <consortium name="RefSeq"/>
        </authorList>
    </citation>
    <scope>IDENTIFICATION</scope>
</reference>
<evidence type="ECO:0000256" key="1">
    <source>
        <dbReference type="ARBA" id="ARBA00023125"/>
    </source>
</evidence>
<dbReference type="Gene3D" id="1.10.30.10">
    <property type="entry name" value="High mobility group box domain"/>
    <property type="match status" value="1"/>
</dbReference>
<dbReference type="Proteomes" id="UP000695022">
    <property type="component" value="Unplaced"/>
</dbReference>
<dbReference type="SMART" id="SM00398">
    <property type="entry name" value="HMG"/>
    <property type="match status" value="1"/>
</dbReference>
<dbReference type="Pfam" id="PF00505">
    <property type="entry name" value="HMG_box"/>
    <property type="match status" value="1"/>
</dbReference>
<feature type="domain" description="HMG box" evidence="6">
    <location>
        <begin position="99"/>
        <end position="167"/>
    </location>
</feature>
<keyword evidence="7" id="KW-1185">Reference proteome</keyword>
<dbReference type="InterPro" id="IPR009071">
    <property type="entry name" value="HMG_box_dom"/>
</dbReference>
<protein>
    <submittedName>
        <fullName evidence="8">High mobility group protein 20A-like</fullName>
    </submittedName>
</protein>
<feature type="compositionally biased region" description="Basic residues" evidence="5">
    <location>
        <begin position="82"/>
        <end position="92"/>
    </location>
</feature>
<evidence type="ECO:0000313" key="7">
    <source>
        <dbReference type="Proteomes" id="UP000695022"/>
    </source>
</evidence>
<feature type="region of interest" description="Disordered" evidence="5">
    <location>
        <begin position="29"/>
        <end position="109"/>
    </location>
</feature>
<evidence type="ECO:0000256" key="5">
    <source>
        <dbReference type="SAM" id="MobiDB-lite"/>
    </source>
</evidence>
<dbReference type="RefSeq" id="XP_014671224.1">
    <property type="nucleotide sequence ID" value="XM_014815738.1"/>
</dbReference>
<dbReference type="PANTHER" id="PTHR46040">
    <property type="entry name" value="HIGH MOBILITY GROUP PROTEIN 2"/>
    <property type="match status" value="1"/>
</dbReference>
<evidence type="ECO:0000256" key="4">
    <source>
        <dbReference type="SAM" id="Coils"/>
    </source>
</evidence>
<organism evidence="7 8">
    <name type="scientific">Priapulus caudatus</name>
    <name type="common">Priapulid worm</name>
    <dbReference type="NCBI Taxonomy" id="37621"/>
    <lineage>
        <taxon>Eukaryota</taxon>
        <taxon>Metazoa</taxon>
        <taxon>Ecdysozoa</taxon>
        <taxon>Scalidophora</taxon>
        <taxon>Priapulida</taxon>
        <taxon>Priapulimorpha</taxon>
        <taxon>Priapulimorphida</taxon>
        <taxon>Priapulidae</taxon>
        <taxon>Priapulus</taxon>
    </lineage>
</organism>
<feature type="region of interest" description="Disordered" evidence="5">
    <location>
        <begin position="188"/>
        <end position="210"/>
    </location>
</feature>
<proteinExistence type="predicted"/>
<evidence type="ECO:0000313" key="8">
    <source>
        <dbReference type="RefSeq" id="XP_014671224.1"/>
    </source>
</evidence>
<dbReference type="InterPro" id="IPR051965">
    <property type="entry name" value="ChromReg_NeuronalGeneExpr"/>
</dbReference>
<evidence type="ECO:0000256" key="2">
    <source>
        <dbReference type="ARBA" id="ARBA00023242"/>
    </source>
</evidence>
<keyword evidence="2 3" id="KW-0539">Nucleus</keyword>
<evidence type="ECO:0000256" key="3">
    <source>
        <dbReference type="PROSITE-ProRule" id="PRU00267"/>
    </source>
</evidence>
<dbReference type="GeneID" id="106811995"/>
<dbReference type="SUPFAM" id="SSF47095">
    <property type="entry name" value="HMG-box"/>
    <property type="match status" value="1"/>
</dbReference>
<keyword evidence="4" id="KW-0175">Coiled coil</keyword>
<feature type="coiled-coil region" evidence="4">
    <location>
        <begin position="233"/>
        <end position="274"/>
    </location>
</feature>
<name>A0ABM1EGA3_PRICU</name>
<dbReference type="InterPro" id="IPR036910">
    <property type="entry name" value="HMG_box_dom_sf"/>
</dbReference>
<gene>
    <name evidence="8" type="primary">LOC106811995</name>
</gene>
<feature type="compositionally biased region" description="Polar residues" evidence="5">
    <location>
        <begin position="33"/>
        <end position="45"/>
    </location>
</feature>
<dbReference type="PROSITE" id="PS50118">
    <property type="entry name" value="HMG_BOX_2"/>
    <property type="match status" value="1"/>
</dbReference>
<feature type="DNA-binding region" description="HMG box" evidence="3">
    <location>
        <begin position="99"/>
        <end position="167"/>
    </location>
</feature>
<evidence type="ECO:0000259" key="6">
    <source>
        <dbReference type="PROSITE" id="PS50118"/>
    </source>
</evidence>
<sequence>MMEGTSFTGEGFVQGGVKESDNLNVDAPIAANANPTFPSSESSLANPEPITDLSKVQILEGETRTETPATADTPESVEKRKGGWPKGKKRKRARDENAPKQPLTGYVRFLNDRREKVREDNPNATFADITKILATDWGKLLPEEKQRYLDEADKDRERYAKELEQYQQTEAYKIFLKKQAEKKRKLEAADDADHLSANGGAEGDDKDDDLPGFDIPIFTEEFLDHQKVREAELRALRKSNTEYEEQNAILSKHIDNLKAAIERLQVDSVQQRNNNMALQQHLENLRATLTVSFTEVPLPGECIVSHLAAKDAVTRNL</sequence>
<dbReference type="PANTHER" id="PTHR46040:SF3">
    <property type="entry name" value="HIGH MOBILITY GROUP PROTEIN 2"/>
    <property type="match status" value="1"/>
</dbReference>